<dbReference type="Proteomes" id="UP000286287">
    <property type="component" value="Unassembled WGS sequence"/>
</dbReference>
<dbReference type="SUPFAM" id="SSF55797">
    <property type="entry name" value="PR-1-like"/>
    <property type="match status" value="1"/>
</dbReference>
<evidence type="ECO:0000259" key="2">
    <source>
        <dbReference type="Pfam" id="PF00188"/>
    </source>
</evidence>
<evidence type="ECO:0000313" key="3">
    <source>
        <dbReference type="EMBL" id="RJF72132.1"/>
    </source>
</evidence>
<dbReference type="PANTHER" id="PTHR31157">
    <property type="entry name" value="SCP DOMAIN-CONTAINING PROTEIN"/>
    <property type="match status" value="1"/>
</dbReference>
<keyword evidence="1" id="KW-0732">Signal</keyword>
<organism evidence="3 4">
    <name type="scientific">Deinococcus cavernae</name>
    <dbReference type="NCBI Taxonomy" id="2320857"/>
    <lineage>
        <taxon>Bacteria</taxon>
        <taxon>Thermotogati</taxon>
        <taxon>Deinococcota</taxon>
        <taxon>Deinococci</taxon>
        <taxon>Deinococcales</taxon>
        <taxon>Deinococcaceae</taxon>
        <taxon>Deinococcus</taxon>
    </lineage>
</organism>
<comment type="caution">
    <text evidence="3">The sequence shown here is derived from an EMBL/GenBank/DDBJ whole genome shotgun (WGS) entry which is preliminary data.</text>
</comment>
<proteinExistence type="predicted"/>
<dbReference type="Gene3D" id="3.40.33.10">
    <property type="entry name" value="CAP"/>
    <property type="match status" value="1"/>
</dbReference>
<dbReference type="OrthoDB" id="68195at2"/>
<dbReference type="EMBL" id="QYUJ01000014">
    <property type="protein sequence ID" value="RJF72132.1"/>
    <property type="molecule type" value="Genomic_DNA"/>
</dbReference>
<feature type="chain" id="PRO_5019170764" evidence="1">
    <location>
        <begin position="26"/>
        <end position="278"/>
    </location>
</feature>
<dbReference type="PANTHER" id="PTHR31157:SF1">
    <property type="entry name" value="SCP DOMAIN-CONTAINING PROTEIN"/>
    <property type="match status" value="1"/>
</dbReference>
<gene>
    <name evidence="3" type="ORF">D3875_11805</name>
</gene>
<sequence>MARMPFRFSLTPFLLLLSFSLGGPAAPAQAVNADALVPVVQGAFKKCGRTLALNDALSRAARDVLLGKELQPAIKAQQFAVFRAEEWELTFHGNTTWAANTLARQCSKLGDMRQYGLSTDGQKLVVIVAQEASVDLTHKARWLAEFLTLTNRARAQARTCGDRRLNAAGPLRWDSRLEVAAQGHVQAMIRLNFRGHVNPQTGSEPWQRAQAAGFRGGVGENLAYGMLTPQDAVSELLRSPAHCENLMDSRWKLFGASVANGTAATLFPTYWAQVFGAP</sequence>
<accession>A0A418V7Q6</accession>
<dbReference type="InterPro" id="IPR014044">
    <property type="entry name" value="CAP_dom"/>
</dbReference>
<dbReference type="Pfam" id="PF00188">
    <property type="entry name" value="CAP"/>
    <property type="match status" value="1"/>
</dbReference>
<feature type="signal peptide" evidence="1">
    <location>
        <begin position="1"/>
        <end position="25"/>
    </location>
</feature>
<dbReference type="CDD" id="cd05379">
    <property type="entry name" value="CAP_bacterial"/>
    <property type="match status" value="1"/>
</dbReference>
<feature type="domain" description="SCP" evidence="2">
    <location>
        <begin position="149"/>
        <end position="275"/>
    </location>
</feature>
<reference evidence="3 4" key="1">
    <citation type="submission" date="2018-09" db="EMBL/GenBank/DDBJ databases">
        <authorList>
            <person name="Zhu H."/>
        </authorList>
    </citation>
    <scope>NUCLEOTIDE SEQUENCE [LARGE SCALE GENOMIC DNA]</scope>
    <source>
        <strain evidence="3 4">K2S05-167</strain>
    </source>
</reference>
<dbReference type="AlphaFoldDB" id="A0A418V7Q6"/>
<dbReference type="InterPro" id="IPR035940">
    <property type="entry name" value="CAP_sf"/>
</dbReference>
<protein>
    <submittedName>
        <fullName evidence="3">CAP domain-containing protein</fullName>
    </submittedName>
</protein>
<name>A0A418V7Q6_9DEIO</name>
<evidence type="ECO:0000256" key="1">
    <source>
        <dbReference type="SAM" id="SignalP"/>
    </source>
</evidence>
<keyword evidence="4" id="KW-1185">Reference proteome</keyword>
<evidence type="ECO:0000313" key="4">
    <source>
        <dbReference type="Proteomes" id="UP000286287"/>
    </source>
</evidence>